<dbReference type="KEGG" id="kuy:FY550_14250"/>
<feature type="active site" description="Proton donor" evidence="8">
    <location>
        <position position="37"/>
    </location>
</feature>
<protein>
    <recommendedName>
        <fullName evidence="8">Pantothenate synthetase</fullName>
        <shortName evidence="8">PS</shortName>
        <ecNumber evidence="8">6.3.2.1</ecNumber>
    </recommendedName>
    <alternativeName>
        <fullName evidence="8">Pantoate--beta-alanine ligase</fullName>
    </alternativeName>
    <alternativeName>
        <fullName evidence="8">Pantoate-activating enzyme</fullName>
    </alternativeName>
</protein>
<feature type="binding site" evidence="8">
    <location>
        <position position="155"/>
    </location>
    <ligand>
        <name>(R)-pantoate</name>
        <dbReference type="ChEBI" id="CHEBI:15980"/>
    </ligand>
</feature>
<dbReference type="PANTHER" id="PTHR21299">
    <property type="entry name" value="CYTIDYLATE KINASE/PANTOATE-BETA-ALANINE LIGASE"/>
    <property type="match status" value="1"/>
</dbReference>
<evidence type="ECO:0000256" key="2">
    <source>
        <dbReference type="ARBA" id="ARBA00009256"/>
    </source>
</evidence>
<dbReference type="Gene3D" id="3.30.1300.10">
    <property type="entry name" value="Pantoate-beta-alanine ligase, C-terminal domain"/>
    <property type="match status" value="1"/>
</dbReference>
<evidence type="ECO:0000313" key="10">
    <source>
        <dbReference type="Proteomes" id="UP000322553"/>
    </source>
</evidence>
<comment type="pathway">
    <text evidence="1 8">Cofactor biosynthesis; (R)-pantothenate biosynthesis; (R)-pantothenate from (R)-pantoate and beta-alanine: step 1/1.</text>
</comment>
<dbReference type="RefSeq" id="WP_070978169.1">
    <property type="nucleotide sequence ID" value="NZ_CP043420.1"/>
</dbReference>
<evidence type="ECO:0000313" key="9">
    <source>
        <dbReference type="EMBL" id="QEL12182.1"/>
    </source>
</evidence>
<gene>
    <name evidence="8" type="primary">panC</name>
    <name evidence="9" type="ORF">FY550_14250</name>
</gene>
<feature type="binding site" evidence="8">
    <location>
        <position position="61"/>
    </location>
    <ligand>
        <name>beta-alanine</name>
        <dbReference type="ChEBI" id="CHEBI:57966"/>
    </ligand>
</feature>
<evidence type="ECO:0000256" key="7">
    <source>
        <dbReference type="ARBA" id="ARBA00048258"/>
    </source>
</evidence>
<feature type="binding site" evidence="8">
    <location>
        <position position="178"/>
    </location>
    <ligand>
        <name>ATP</name>
        <dbReference type="ChEBI" id="CHEBI:30616"/>
    </ligand>
</feature>
<dbReference type="NCBIfam" id="TIGR00125">
    <property type="entry name" value="cyt_tran_rel"/>
    <property type="match status" value="1"/>
</dbReference>
<dbReference type="InterPro" id="IPR042176">
    <property type="entry name" value="Pantoate_ligase_C"/>
</dbReference>
<feature type="binding site" evidence="8">
    <location>
        <begin position="30"/>
        <end position="37"/>
    </location>
    <ligand>
        <name>ATP</name>
        <dbReference type="ChEBI" id="CHEBI:30616"/>
    </ligand>
</feature>
<sequence length="283" mass="31446">MQTFHDIASLQQQLGHWRRAGERIALVPTMGNLHRGHLALVDSARHHADRVVATIFVNPLQFGPDEDFERYPRSFDEDCRQLEAAGCDLLFAPAAETLYPNGQSELTRIHVPGVSEGLCGAHRPGHFDGVATVVSLLFHITQPDVACFGEKDFQQLAVIRKLVRDQHFPIDIIGVPTVRDHDMLALSSRNAYLDSQQRARAARLPQLLKQMSERLGAGETIETVLHEGEQILREAGFTPEYLELRNALTLAPAEQASDDAVLLVAARLGQTRLIDNRRLASDS</sequence>
<dbReference type="Pfam" id="PF02569">
    <property type="entry name" value="Pantoate_ligase"/>
    <property type="match status" value="1"/>
</dbReference>
<dbReference type="InterPro" id="IPR003721">
    <property type="entry name" value="Pantoate_ligase"/>
</dbReference>
<keyword evidence="5 8" id="KW-0547">Nucleotide-binding</keyword>
<dbReference type="HAMAP" id="MF_00158">
    <property type="entry name" value="PanC"/>
    <property type="match status" value="1"/>
</dbReference>
<dbReference type="AlphaFoldDB" id="A0A1S1NVV6"/>
<dbReference type="STRING" id="657387.BH688_07970"/>
<keyword evidence="6 8" id="KW-0067">ATP-binding</keyword>
<dbReference type="Gene3D" id="3.40.50.620">
    <property type="entry name" value="HUPs"/>
    <property type="match status" value="1"/>
</dbReference>
<evidence type="ECO:0000256" key="1">
    <source>
        <dbReference type="ARBA" id="ARBA00004990"/>
    </source>
</evidence>
<evidence type="ECO:0000256" key="6">
    <source>
        <dbReference type="ARBA" id="ARBA00022840"/>
    </source>
</evidence>
<evidence type="ECO:0000256" key="4">
    <source>
        <dbReference type="ARBA" id="ARBA00022655"/>
    </source>
</evidence>
<evidence type="ECO:0000256" key="5">
    <source>
        <dbReference type="ARBA" id="ARBA00022741"/>
    </source>
</evidence>
<proteinExistence type="inferred from homology"/>
<dbReference type="InterPro" id="IPR004821">
    <property type="entry name" value="Cyt_trans-like"/>
</dbReference>
<comment type="subcellular location">
    <subcellularLocation>
        <location evidence="8">Cytoplasm</location>
    </subcellularLocation>
</comment>
<dbReference type="PANTHER" id="PTHR21299:SF1">
    <property type="entry name" value="PANTOATE--BETA-ALANINE LIGASE"/>
    <property type="match status" value="1"/>
</dbReference>
<dbReference type="CDD" id="cd00560">
    <property type="entry name" value="PanC"/>
    <property type="match status" value="1"/>
</dbReference>
<dbReference type="SUPFAM" id="SSF52374">
    <property type="entry name" value="Nucleotidylyl transferase"/>
    <property type="match status" value="1"/>
</dbReference>
<keyword evidence="3 8" id="KW-0436">Ligase</keyword>
<dbReference type="NCBIfam" id="TIGR00018">
    <property type="entry name" value="panC"/>
    <property type="match status" value="1"/>
</dbReference>
<dbReference type="UniPathway" id="UPA00028">
    <property type="reaction ID" value="UER00005"/>
</dbReference>
<dbReference type="EMBL" id="CP043420">
    <property type="protein sequence ID" value="QEL12182.1"/>
    <property type="molecule type" value="Genomic_DNA"/>
</dbReference>
<accession>A0A1S1NVV6</accession>
<feature type="binding site" evidence="8">
    <location>
        <begin position="186"/>
        <end position="189"/>
    </location>
    <ligand>
        <name>ATP</name>
        <dbReference type="ChEBI" id="CHEBI:30616"/>
    </ligand>
</feature>
<feature type="binding site" evidence="8">
    <location>
        <begin position="149"/>
        <end position="152"/>
    </location>
    <ligand>
        <name>ATP</name>
        <dbReference type="ChEBI" id="CHEBI:30616"/>
    </ligand>
</feature>
<dbReference type="GO" id="GO:0004592">
    <property type="term" value="F:pantoate-beta-alanine ligase activity"/>
    <property type="evidence" value="ECO:0007669"/>
    <property type="project" value="UniProtKB-UniRule"/>
</dbReference>
<name>A0A1S1NVV6_9GAMM</name>
<comment type="catalytic activity">
    <reaction evidence="7 8">
        <text>(R)-pantoate + beta-alanine + ATP = (R)-pantothenate + AMP + diphosphate + H(+)</text>
        <dbReference type="Rhea" id="RHEA:10912"/>
        <dbReference type="ChEBI" id="CHEBI:15378"/>
        <dbReference type="ChEBI" id="CHEBI:15980"/>
        <dbReference type="ChEBI" id="CHEBI:29032"/>
        <dbReference type="ChEBI" id="CHEBI:30616"/>
        <dbReference type="ChEBI" id="CHEBI:33019"/>
        <dbReference type="ChEBI" id="CHEBI:57966"/>
        <dbReference type="ChEBI" id="CHEBI:456215"/>
        <dbReference type="EC" id="6.3.2.1"/>
    </reaction>
</comment>
<comment type="miscellaneous">
    <text evidence="8">The reaction proceeds by a bi uni uni bi ping pong mechanism.</text>
</comment>
<evidence type="ECO:0000256" key="8">
    <source>
        <dbReference type="HAMAP-Rule" id="MF_00158"/>
    </source>
</evidence>
<keyword evidence="10" id="KW-1185">Reference proteome</keyword>
<feature type="binding site" evidence="8">
    <location>
        <position position="61"/>
    </location>
    <ligand>
        <name>(R)-pantoate</name>
        <dbReference type="ChEBI" id="CHEBI:15980"/>
    </ligand>
</feature>
<reference evidence="9 10" key="1">
    <citation type="submission" date="2019-08" db="EMBL/GenBank/DDBJ databases">
        <title>Complete genome sequence of Kushneria sp. YCWA18, a halophilic phosphate-solubilizing bacterium isolated from Daqiao saltern in China.</title>
        <authorList>
            <person name="Du G.-X."/>
            <person name="Qu L.-Y."/>
        </authorList>
    </citation>
    <scope>NUCLEOTIDE SEQUENCE [LARGE SCALE GENOMIC DNA]</scope>
    <source>
        <strain evidence="9 10">YCWA18</strain>
    </source>
</reference>
<dbReference type="Proteomes" id="UP000322553">
    <property type="component" value="Chromosome"/>
</dbReference>
<organism evidence="9 10">
    <name type="scientific">Kushneria phosphatilytica</name>
    <dbReference type="NCBI Taxonomy" id="657387"/>
    <lineage>
        <taxon>Bacteria</taxon>
        <taxon>Pseudomonadati</taxon>
        <taxon>Pseudomonadota</taxon>
        <taxon>Gammaproteobacteria</taxon>
        <taxon>Oceanospirillales</taxon>
        <taxon>Halomonadaceae</taxon>
        <taxon>Kushneria</taxon>
    </lineage>
</organism>
<comment type="function">
    <text evidence="8">Catalyzes the condensation of pantoate with beta-alanine in an ATP-dependent reaction via a pantoyl-adenylate intermediate.</text>
</comment>
<evidence type="ECO:0000256" key="3">
    <source>
        <dbReference type="ARBA" id="ARBA00022598"/>
    </source>
</evidence>
<dbReference type="InterPro" id="IPR014729">
    <property type="entry name" value="Rossmann-like_a/b/a_fold"/>
</dbReference>
<comment type="subunit">
    <text evidence="8">Homodimer.</text>
</comment>
<dbReference type="GO" id="GO:0015940">
    <property type="term" value="P:pantothenate biosynthetic process"/>
    <property type="evidence" value="ECO:0007669"/>
    <property type="project" value="UniProtKB-UniRule"/>
</dbReference>
<keyword evidence="4 8" id="KW-0566">Pantothenate biosynthesis</keyword>
<keyword evidence="8" id="KW-0963">Cytoplasm</keyword>
<dbReference type="GO" id="GO:0005829">
    <property type="term" value="C:cytosol"/>
    <property type="evidence" value="ECO:0007669"/>
    <property type="project" value="TreeGrafter"/>
</dbReference>
<dbReference type="EC" id="6.3.2.1" evidence="8"/>
<comment type="similarity">
    <text evidence="2 8">Belongs to the pantothenate synthetase family.</text>
</comment>
<dbReference type="FunFam" id="3.40.50.620:FF:000013">
    <property type="entry name" value="Pantothenate synthetase"/>
    <property type="match status" value="1"/>
</dbReference>
<dbReference type="GO" id="GO:0005524">
    <property type="term" value="F:ATP binding"/>
    <property type="evidence" value="ECO:0007669"/>
    <property type="project" value="UniProtKB-KW"/>
</dbReference>
<dbReference type="OrthoDB" id="9773087at2"/>